<dbReference type="WBParaSite" id="SMUV_0000855101-mRNA-1">
    <property type="protein sequence ID" value="SMUV_0000855101-mRNA-1"/>
    <property type="gene ID" value="SMUV_0000855101"/>
</dbReference>
<keyword evidence="1" id="KW-1133">Transmembrane helix</keyword>
<keyword evidence="1" id="KW-0472">Membrane</keyword>
<proteinExistence type="predicted"/>
<keyword evidence="1" id="KW-0812">Transmembrane</keyword>
<name>A0A0N5AUL3_9BILA</name>
<feature type="transmembrane region" description="Helical" evidence="1">
    <location>
        <begin position="173"/>
        <end position="195"/>
    </location>
</feature>
<evidence type="ECO:0000256" key="1">
    <source>
        <dbReference type="SAM" id="Phobius"/>
    </source>
</evidence>
<dbReference type="AlphaFoldDB" id="A0A0N5AUL3"/>
<accession>A0A0N5AUL3</accession>
<evidence type="ECO:0000313" key="2">
    <source>
        <dbReference type="Proteomes" id="UP000046393"/>
    </source>
</evidence>
<dbReference type="Proteomes" id="UP000046393">
    <property type="component" value="Unplaced"/>
</dbReference>
<sequence>MSSYPSAASTPYRVPLIPPSQCSYISDFNQSLASPNSRRIYATQKRQPIGTDCSNSVNVVIDKANSNKIKYSMAILVILSLSSLLFTSFGLYILSIYLSFPLIYESDSSVTVDNDASVACKIQYARVTLEVVVVSAVVSTISSLTTFFVTAVQLIVILRFALYLLILSCQVEFVSQLTGAAFGVFCLLICAVSCLHTAHSLWRRRFWTINDEKDGQKSDLSTLDFTSNKNSWPADPNLNVR</sequence>
<keyword evidence="2" id="KW-1185">Reference proteome</keyword>
<reference evidence="3" key="1">
    <citation type="submission" date="2017-02" db="UniProtKB">
        <authorList>
            <consortium name="WormBaseParasite"/>
        </authorList>
    </citation>
    <scope>IDENTIFICATION</scope>
</reference>
<protein>
    <submittedName>
        <fullName evidence="3">G_PROTEIN_RECEP_F1_2 domain-containing protein</fullName>
    </submittedName>
</protein>
<organism evidence="2 3">
    <name type="scientific">Syphacia muris</name>
    <dbReference type="NCBI Taxonomy" id="451379"/>
    <lineage>
        <taxon>Eukaryota</taxon>
        <taxon>Metazoa</taxon>
        <taxon>Ecdysozoa</taxon>
        <taxon>Nematoda</taxon>
        <taxon>Chromadorea</taxon>
        <taxon>Rhabditida</taxon>
        <taxon>Spirurina</taxon>
        <taxon>Oxyuridomorpha</taxon>
        <taxon>Oxyuroidea</taxon>
        <taxon>Oxyuridae</taxon>
        <taxon>Syphacia</taxon>
    </lineage>
</organism>
<feature type="transmembrane region" description="Helical" evidence="1">
    <location>
        <begin position="73"/>
        <end position="104"/>
    </location>
</feature>
<evidence type="ECO:0000313" key="3">
    <source>
        <dbReference type="WBParaSite" id="SMUV_0000855101-mRNA-1"/>
    </source>
</evidence>